<evidence type="ECO:0000313" key="2">
    <source>
        <dbReference type="Proteomes" id="UP000228751"/>
    </source>
</evidence>
<name>A0A2G4R884_9PROT</name>
<comment type="caution">
    <text evidence="1">The sequence shown here is derived from an EMBL/GenBank/DDBJ whole genome shotgun (WGS) entry which is preliminary data.</text>
</comment>
<protein>
    <submittedName>
        <fullName evidence="1">Uncharacterized protein</fullName>
    </submittedName>
</protein>
<gene>
    <name evidence="1" type="ORF">CSR02_15165</name>
</gene>
<accession>A0A2G4R884</accession>
<sequence>MSDLLASPTKDEESQFLYGECHVLAVALHRKYGWPLLVVECYDEPYWVDPEDPDNTLPSIFHVYALDETSGLAWDIRGARPENEVIQDVAQVFDTDALSLSTDTLYSEEELKNLVGYWADDGDEPIDRPLSEYDDNDVREARITIEGLLAPIIQQAHNIRCECSP</sequence>
<dbReference type="Proteomes" id="UP000228751">
    <property type="component" value="Unassembled WGS sequence"/>
</dbReference>
<reference evidence="1 2" key="1">
    <citation type="submission" date="2017-10" db="EMBL/GenBank/DDBJ databases">
        <title>Genomic analysis of the genus Acetobacter.</title>
        <authorList>
            <person name="Kim K.H."/>
            <person name="Chun B.H."/>
            <person name="Son A.R."/>
            <person name="Jeon C.O."/>
        </authorList>
    </citation>
    <scope>NUCLEOTIDE SEQUENCE [LARGE SCALE GENOMIC DNA]</scope>
    <source>
        <strain evidence="1 2">LHT 2458</strain>
    </source>
</reference>
<dbReference type="RefSeq" id="WP_099542245.1">
    <property type="nucleotide sequence ID" value="NZ_PEBQ01000196.1"/>
</dbReference>
<organism evidence="1 2">
    <name type="scientific">Acetobacter pomorum</name>
    <dbReference type="NCBI Taxonomy" id="65959"/>
    <lineage>
        <taxon>Bacteria</taxon>
        <taxon>Pseudomonadati</taxon>
        <taxon>Pseudomonadota</taxon>
        <taxon>Alphaproteobacteria</taxon>
        <taxon>Acetobacterales</taxon>
        <taxon>Acetobacteraceae</taxon>
        <taxon>Acetobacter</taxon>
    </lineage>
</organism>
<dbReference type="GeneID" id="66349836"/>
<proteinExistence type="predicted"/>
<dbReference type="EMBL" id="PEBQ01000196">
    <property type="protein sequence ID" value="PHY92766.1"/>
    <property type="molecule type" value="Genomic_DNA"/>
</dbReference>
<keyword evidence="2" id="KW-1185">Reference proteome</keyword>
<evidence type="ECO:0000313" key="1">
    <source>
        <dbReference type="EMBL" id="PHY92766.1"/>
    </source>
</evidence>
<dbReference type="AlphaFoldDB" id="A0A2G4R884"/>